<dbReference type="Gene3D" id="1.10.287.110">
    <property type="entry name" value="DnaJ domain"/>
    <property type="match status" value="1"/>
</dbReference>
<feature type="compositionally biased region" description="Basic residues" evidence="1">
    <location>
        <begin position="127"/>
        <end position="137"/>
    </location>
</feature>
<accession>A0A0D2HKX8</accession>
<organism evidence="4 5">
    <name type="scientific">Cladophialophora bantiana (strain ATCC 10958 / CBS 173.52 / CDC B-1940 / NIH 8579)</name>
    <name type="common">Xylohypha bantiana</name>
    <dbReference type="NCBI Taxonomy" id="1442370"/>
    <lineage>
        <taxon>Eukaryota</taxon>
        <taxon>Fungi</taxon>
        <taxon>Dikarya</taxon>
        <taxon>Ascomycota</taxon>
        <taxon>Pezizomycotina</taxon>
        <taxon>Eurotiomycetes</taxon>
        <taxon>Chaetothyriomycetidae</taxon>
        <taxon>Chaetothyriales</taxon>
        <taxon>Herpotrichiellaceae</taxon>
        <taxon>Cladophialophora</taxon>
    </lineage>
</organism>
<feature type="region of interest" description="Disordered" evidence="1">
    <location>
        <begin position="127"/>
        <end position="190"/>
    </location>
</feature>
<keyword evidence="5" id="KW-1185">Reference proteome</keyword>
<evidence type="ECO:0000256" key="2">
    <source>
        <dbReference type="SAM" id="Phobius"/>
    </source>
</evidence>
<reference evidence="4" key="1">
    <citation type="submission" date="2015-01" db="EMBL/GenBank/DDBJ databases">
        <title>The Genome Sequence of Cladophialophora bantiana CBS 173.52.</title>
        <authorList>
            <consortium name="The Broad Institute Genomics Platform"/>
            <person name="Cuomo C."/>
            <person name="de Hoog S."/>
            <person name="Gorbushina A."/>
            <person name="Stielow B."/>
            <person name="Teixiera M."/>
            <person name="Abouelleil A."/>
            <person name="Chapman S.B."/>
            <person name="Priest M."/>
            <person name="Young S.K."/>
            <person name="Wortman J."/>
            <person name="Nusbaum C."/>
            <person name="Birren B."/>
        </authorList>
    </citation>
    <scope>NUCLEOTIDE SEQUENCE [LARGE SCALE GENOMIC DNA]</scope>
    <source>
        <strain evidence="4">CBS 173.52</strain>
    </source>
</reference>
<dbReference type="Proteomes" id="UP000053789">
    <property type="component" value="Unassembled WGS sequence"/>
</dbReference>
<evidence type="ECO:0000259" key="3">
    <source>
        <dbReference type="PROSITE" id="PS50076"/>
    </source>
</evidence>
<evidence type="ECO:0000256" key="1">
    <source>
        <dbReference type="SAM" id="MobiDB-lite"/>
    </source>
</evidence>
<dbReference type="InterPro" id="IPR036869">
    <property type="entry name" value="J_dom_sf"/>
</dbReference>
<dbReference type="PROSITE" id="PS50076">
    <property type="entry name" value="DNAJ_2"/>
    <property type="match status" value="1"/>
</dbReference>
<gene>
    <name evidence="4" type="ORF">Z519_08301</name>
</gene>
<dbReference type="VEuPathDB" id="FungiDB:Z519_08301"/>
<dbReference type="InterPro" id="IPR053025">
    <property type="entry name" value="Mito_ATP_Synthase-Asso"/>
</dbReference>
<dbReference type="SUPFAM" id="SSF46565">
    <property type="entry name" value="Chaperone J-domain"/>
    <property type="match status" value="1"/>
</dbReference>
<dbReference type="InterPro" id="IPR018253">
    <property type="entry name" value="DnaJ_domain_CS"/>
</dbReference>
<feature type="transmembrane region" description="Helical" evidence="2">
    <location>
        <begin position="240"/>
        <end position="265"/>
    </location>
</feature>
<dbReference type="PROSITE" id="PS00636">
    <property type="entry name" value="DNAJ_1"/>
    <property type="match status" value="1"/>
</dbReference>
<dbReference type="EMBL" id="KN846991">
    <property type="protein sequence ID" value="KIW91405.1"/>
    <property type="molecule type" value="Genomic_DNA"/>
</dbReference>
<dbReference type="RefSeq" id="XP_016618074.1">
    <property type="nucleotide sequence ID" value="XM_016766029.1"/>
</dbReference>
<protein>
    <recommendedName>
        <fullName evidence="3">J domain-containing protein</fullName>
    </recommendedName>
</protein>
<dbReference type="PANTHER" id="PTHR44873:SF1">
    <property type="entry name" value="DNAJ HOMOLOG SUBFAMILY C MEMBER 30, MITOCHONDRIAL"/>
    <property type="match status" value="1"/>
</dbReference>
<keyword evidence="2" id="KW-1133">Transmembrane helix</keyword>
<name>A0A0D2HKX8_CLAB1</name>
<keyword evidence="2" id="KW-0472">Membrane</keyword>
<dbReference type="CDD" id="cd06257">
    <property type="entry name" value="DnaJ"/>
    <property type="match status" value="1"/>
</dbReference>
<dbReference type="OrthoDB" id="10250354at2759"/>
<evidence type="ECO:0000313" key="4">
    <source>
        <dbReference type="EMBL" id="KIW91405.1"/>
    </source>
</evidence>
<evidence type="ECO:0000313" key="5">
    <source>
        <dbReference type="Proteomes" id="UP000053789"/>
    </source>
</evidence>
<feature type="domain" description="J" evidence="3">
    <location>
        <begin position="58"/>
        <end position="123"/>
    </location>
</feature>
<dbReference type="Pfam" id="PF00226">
    <property type="entry name" value="DnaJ"/>
    <property type="match status" value="1"/>
</dbReference>
<dbReference type="InterPro" id="IPR001623">
    <property type="entry name" value="DnaJ_domain"/>
</dbReference>
<dbReference type="PRINTS" id="PR00625">
    <property type="entry name" value="JDOMAIN"/>
</dbReference>
<dbReference type="PANTHER" id="PTHR44873">
    <property type="entry name" value="DNAJ HOMOLOG SUBFAMILY C MEMBER 30, MITOCHONDRIAL"/>
    <property type="match status" value="1"/>
</dbReference>
<feature type="compositionally biased region" description="Basic and acidic residues" evidence="1">
    <location>
        <begin position="277"/>
        <end position="291"/>
    </location>
</feature>
<dbReference type="HOGENOM" id="CLU_050546_2_0_1"/>
<sequence>MIVRSVPLSTYIHLGLPIHHARPTLKCSFRREAQGARGRRPFSHSLYLQQSAGNLPVNHYDVLKLPMQATPAELKRQFYVLSKETHPDLNQSDPKASERFAQISESYSVLADPEKRKRYDRDVMRAHHPHHRGHGSHGQKSQGGTYAGHRPASGLSKRRSAFKGPPPSFYAHGGPSARTQQTAGEGHTAGTFNAGAYSEGGPAFDARPTFRTQTHEDYRRASRRAAELAAAQAAVEEDNFWARFIVVSGIIVLGVSVGTIVIHMANTPRGGGLIRGDGSRRDGARNEWTKG</sequence>
<dbReference type="AlphaFoldDB" id="A0A0D2HKX8"/>
<proteinExistence type="predicted"/>
<keyword evidence="2" id="KW-0812">Transmembrane</keyword>
<dbReference type="SMART" id="SM00271">
    <property type="entry name" value="DnaJ"/>
    <property type="match status" value="1"/>
</dbReference>
<dbReference type="GeneID" id="27701229"/>
<feature type="region of interest" description="Disordered" evidence="1">
    <location>
        <begin position="270"/>
        <end position="291"/>
    </location>
</feature>